<keyword evidence="4" id="KW-0689">Ribosomal protein</keyword>
<dbReference type="Gene3D" id="3.90.79.10">
    <property type="entry name" value="Nucleoside Triphosphate Pyrophosphohydrolase"/>
    <property type="match status" value="1"/>
</dbReference>
<evidence type="ECO:0000256" key="7">
    <source>
        <dbReference type="ARBA" id="ARBA00035190"/>
    </source>
</evidence>
<gene>
    <name evidence="10" type="ORF">TRICI_005351</name>
</gene>
<keyword evidence="6" id="KW-0687">Ribonucleoprotein</keyword>
<dbReference type="PANTHER" id="PTHR13124:SF12">
    <property type="entry name" value="LARGE RIBOSOMAL SUBUNIT PROTEIN ML46"/>
    <property type="match status" value="1"/>
</dbReference>
<dbReference type="AlphaFoldDB" id="A0A642UZT0"/>
<comment type="similarity">
    <text evidence="2">Belongs to the mitochondrion-specific ribosomal protein mL46 family.</text>
</comment>
<feature type="region of interest" description="Disordered" evidence="8">
    <location>
        <begin position="138"/>
        <end position="164"/>
    </location>
</feature>
<accession>A0A642UZT0</accession>
<evidence type="ECO:0000256" key="1">
    <source>
        <dbReference type="ARBA" id="ARBA00004173"/>
    </source>
</evidence>
<evidence type="ECO:0000256" key="5">
    <source>
        <dbReference type="ARBA" id="ARBA00023128"/>
    </source>
</evidence>
<dbReference type="OrthoDB" id="414075at2759"/>
<evidence type="ECO:0000256" key="4">
    <source>
        <dbReference type="ARBA" id="ARBA00022980"/>
    </source>
</evidence>
<dbReference type="Proteomes" id="UP000761534">
    <property type="component" value="Unassembled WGS sequence"/>
</dbReference>
<evidence type="ECO:0000256" key="2">
    <source>
        <dbReference type="ARBA" id="ARBA00009070"/>
    </source>
</evidence>
<evidence type="ECO:0000313" key="10">
    <source>
        <dbReference type="EMBL" id="KAA8905023.1"/>
    </source>
</evidence>
<dbReference type="InterPro" id="IPR033650">
    <property type="entry name" value="Ribosomal_mL46_NUDIX"/>
</dbReference>
<sequence>MHRQLHLVRGTVNRAPRLFGRLYSTETTTEAGTTAPPPPSGPPKDVLSGLILSRIPIITPTLSPFEKAYYRYQDELERRLMWTFPQHYYFKKGSLSERKFVKAQRGPVVKQPGVFYPRGEPDVKFNRERRFKQEVVVPREGEGEDGNVEESSFTKPIEPNPRLTEADQKNDVRSLIRKLDRTLYLVTKDTKTGAWRFPAFSLNQDEYLHDAAERGIRELGGVNINTWTVSNTPCAVVKEPNHKEFFIKSHILDGKFVPQDGSTDFAWLAKEEIESYVDKSYFQTLDPVLGNL</sequence>
<evidence type="ECO:0000313" key="11">
    <source>
        <dbReference type="Proteomes" id="UP000761534"/>
    </source>
</evidence>
<feature type="domain" description="Large ribosomal subunit protein mL46 N-terminal" evidence="9">
    <location>
        <begin position="45"/>
        <end position="167"/>
    </location>
</feature>
<dbReference type="EMBL" id="SWFS01000420">
    <property type="protein sequence ID" value="KAA8905023.1"/>
    <property type="molecule type" value="Genomic_DNA"/>
</dbReference>
<evidence type="ECO:0000256" key="3">
    <source>
        <dbReference type="ARBA" id="ARBA00022946"/>
    </source>
</evidence>
<protein>
    <recommendedName>
        <fullName evidence="7">Large ribosomal subunit protein mL46</fullName>
    </recommendedName>
</protein>
<keyword evidence="5" id="KW-0496">Mitochondrion</keyword>
<proteinExistence type="inferred from homology"/>
<dbReference type="InterPro" id="IPR040008">
    <property type="entry name" value="Ribosomal_mL46"/>
</dbReference>
<organism evidence="10 11">
    <name type="scientific">Trichomonascus ciferrii</name>
    <dbReference type="NCBI Taxonomy" id="44093"/>
    <lineage>
        <taxon>Eukaryota</taxon>
        <taxon>Fungi</taxon>
        <taxon>Dikarya</taxon>
        <taxon>Ascomycota</taxon>
        <taxon>Saccharomycotina</taxon>
        <taxon>Dipodascomycetes</taxon>
        <taxon>Dipodascales</taxon>
        <taxon>Trichomonascaceae</taxon>
        <taxon>Trichomonascus</taxon>
        <taxon>Trichomonascus ciferrii complex</taxon>
    </lineage>
</organism>
<comment type="subcellular location">
    <subcellularLocation>
        <location evidence="1">Mitochondrion</location>
    </subcellularLocation>
</comment>
<dbReference type="Pfam" id="PF11788">
    <property type="entry name" value="MRP-L46"/>
    <property type="match status" value="1"/>
</dbReference>
<dbReference type="SUPFAM" id="SSF55811">
    <property type="entry name" value="Nudix"/>
    <property type="match status" value="1"/>
</dbReference>
<keyword evidence="11" id="KW-1185">Reference proteome</keyword>
<dbReference type="CDD" id="cd04661">
    <property type="entry name" value="NUDIX_MRP_L46"/>
    <property type="match status" value="1"/>
</dbReference>
<evidence type="ECO:0000259" key="9">
    <source>
        <dbReference type="Pfam" id="PF11788"/>
    </source>
</evidence>
<dbReference type="GO" id="GO:0005762">
    <property type="term" value="C:mitochondrial large ribosomal subunit"/>
    <property type="evidence" value="ECO:0007669"/>
    <property type="project" value="TreeGrafter"/>
</dbReference>
<dbReference type="PANTHER" id="PTHR13124">
    <property type="entry name" value="39S RIBOSOMAL PROTEIN L46, MITOCHONDRIAL PRECURSOR-RELATED"/>
    <property type="match status" value="1"/>
</dbReference>
<reference evidence="10" key="1">
    <citation type="journal article" date="2019" name="G3 (Bethesda)">
        <title>Genome Assemblies of Two Rare Opportunistic Yeast Pathogens: Diutina rugosa (syn. Candida rugosa) and Trichomonascus ciferrii (syn. Candida ciferrii).</title>
        <authorList>
            <person name="Mixao V."/>
            <person name="Saus E."/>
            <person name="Hansen A.P."/>
            <person name="Lass-Florl C."/>
            <person name="Gabaldon T."/>
        </authorList>
    </citation>
    <scope>NUCLEOTIDE SEQUENCE</scope>
    <source>
        <strain evidence="10">CBS 4856</strain>
    </source>
</reference>
<dbReference type="VEuPathDB" id="FungiDB:TRICI_005351"/>
<evidence type="ECO:0000256" key="6">
    <source>
        <dbReference type="ARBA" id="ARBA00023274"/>
    </source>
</evidence>
<dbReference type="InterPro" id="IPR021757">
    <property type="entry name" value="Ribosomal_mL46_N"/>
</dbReference>
<evidence type="ECO:0000256" key="8">
    <source>
        <dbReference type="SAM" id="MobiDB-lite"/>
    </source>
</evidence>
<keyword evidence="3" id="KW-0809">Transit peptide</keyword>
<dbReference type="GO" id="GO:0003735">
    <property type="term" value="F:structural constituent of ribosome"/>
    <property type="evidence" value="ECO:0007669"/>
    <property type="project" value="InterPro"/>
</dbReference>
<name>A0A642UZT0_9ASCO</name>
<comment type="caution">
    <text evidence="10">The sequence shown here is derived from an EMBL/GenBank/DDBJ whole genome shotgun (WGS) entry which is preliminary data.</text>
</comment>
<dbReference type="InterPro" id="IPR015797">
    <property type="entry name" value="NUDIX_hydrolase-like_dom_sf"/>
</dbReference>